<dbReference type="OrthoDB" id="6580839at2"/>
<feature type="domain" description="Fimbrial-type adhesion" evidence="6">
    <location>
        <begin position="174"/>
        <end position="311"/>
    </location>
</feature>
<gene>
    <name evidence="7" type="primary">mrkD</name>
    <name evidence="7" type="ORF">C7M51_04104</name>
</gene>
<dbReference type="InterPro" id="IPR050263">
    <property type="entry name" value="Bact_Fimbrial_Adh_Pro"/>
</dbReference>
<dbReference type="SUPFAM" id="SSF49401">
    <property type="entry name" value="Bacterial adhesins"/>
    <property type="match status" value="1"/>
</dbReference>
<feature type="chain" id="PRO_5026978799" evidence="5">
    <location>
        <begin position="23"/>
        <end position="314"/>
    </location>
</feature>
<comment type="subcellular location">
    <subcellularLocation>
        <location evidence="1">Fimbrium</location>
    </subcellularLocation>
</comment>
<dbReference type="KEGG" id="mint:C7M51_04104"/>
<organism evidence="7 8">
    <name type="scientific">Mixta intestinalis</name>
    <dbReference type="NCBI Taxonomy" id="1615494"/>
    <lineage>
        <taxon>Bacteria</taxon>
        <taxon>Pseudomonadati</taxon>
        <taxon>Pseudomonadota</taxon>
        <taxon>Gammaproteobacteria</taxon>
        <taxon>Enterobacterales</taxon>
        <taxon>Erwiniaceae</taxon>
        <taxon>Mixta</taxon>
    </lineage>
</organism>
<dbReference type="InterPro" id="IPR008966">
    <property type="entry name" value="Adhesion_dom_sf"/>
</dbReference>
<dbReference type="Gene3D" id="2.60.40.3310">
    <property type="match status" value="1"/>
</dbReference>
<evidence type="ECO:0000256" key="1">
    <source>
        <dbReference type="ARBA" id="ARBA00004561"/>
    </source>
</evidence>
<feature type="signal peptide" evidence="5">
    <location>
        <begin position="1"/>
        <end position="22"/>
    </location>
</feature>
<dbReference type="GO" id="GO:0009289">
    <property type="term" value="C:pilus"/>
    <property type="evidence" value="ECO:0007669"/>
    <property type="project" value="UniProtKB-SubCell"/>
</dbReference>
<comment type="similarity">
    <text evidence="2">Belongs to the fimbrial protein family.</text>
</comment>
<protein>
    <submittedName>
        <fullName evidence="7">Fimbria adhesin protein</fullName>
    </submittedName>
</protein>
<dbReference type="PANTHER" id="PTHR33420:SF3">
    <property type="entry name" value="FIMBRIAL SUBUNIT ELFA"/>
    <property type="match status" value="1"/>
</dbReference>
<name>A0A6P1Q6S7_9GAMM</name>
<sequence length="314" mass="32530">MKKLTVAGVIMLCAAAPASVQAAGCDLGTPRTQQITLPDLLVDPNQPPGSVIGSKTVAIAGDLAQNCEGSINWQSVLTGSWARPSGVLPDVYETGIPGVGVKISDALLPDSFMPVNTTITADRSRPVIGADIQLLFYRTGDITPGIFPGGEVARFMLSDKSGNLATALTLQAASGSVRMKSCYAKSTSLMVPLGRVNRRSFTGVASTVSPTAFDIELICQGNLPVKVTFSSSGGAPSPEPGIVPIEEGPGTAGGIAIKVMHRDGRLLTFDTPETYHLAGEPEISIPMLASYTPISTSITPGVARGAMTFTITQD</sequence>
<dbReference type="InterPro" id="IPR036937">
    <property type="entry name" value="Adhesion_dom_fimbrial_sf"/>
</dbReference>
<keyword evidence="3 5" id="KW-0732">Signal</keyword>
<accession>A0A6P1Q6S7</accession>
<dbReference type="InterPro" id="IPR000259">
    <property type="entry name" value="Adhesion_dom_fimbrial"/>
</dbReference>
<evidence type="ECO:0000313" key="7">
    <source>
        <dbReference type="EMBL" id="QHM73747.1"/>
    </source>
</evidence>
<dbReference type="PANTHER" id="PTHR33420">
    <property type="entry name" value="FIMBRIAL SUBUNIT ELFA-RELATED"/>
    <property type="match status" value="1"/>
</dbReference>
<dbReference type="AlphaFoldDB" id="A0A6P1Q6S7"/>
<dbReference type="Gene3D" id="2.60.40.1090">
    <property type="entry name" value="Fimbrial-type adhesion domain"/>
    <property type="match status" value="1"/>
</dbReference>
<dbReference type="Pfam" id="PF00419">
    <property type="entry name" value="Fimbrial"/>
    <property type="match status" value="1"/>
</dbReference>
<dbReference type="EMBL" id="CP028271">
    <property type="protein sequence ID" value="QHM73747.1"/>
    <property type="molecule type" value="Genomic_DNA"/>
</dbReference>
<evidence type="ECO:0000256" key="5">
    <source>
        <dbReference type="SAM" id="SignalP"/>
    </source>
</evidence>
<evidence type="ECO:0000313" key="8">
    <source>
        <dbReference type="Proteomes" id="UP000464053"/>
    </source>
</evidence>
<keyword evidence="8" id="KW-1185">Reference proteome</keyword>
<keyword evidence="4" id="KW-0281">Fimbrium</keyword>
<evidence type="ECO:0000256" key="4">
    <source>
        <dbReference type="ARBA" id="ARBA00023263"/>
    </source>
</evidence>
<dbReference type="GO" id="GO:0043709">
    <property type="term" value="P:cell adhesion involved in single-species biofilm formation"/>
    <property type="evidence" value="ECO:0007669"/>
    <property type="project" value="TreeGrafter"/>
</dbReference>
<proteinExistence type="inferred from homology"/>
<evidence type="ECO:0000259" key="6">
    <source>
        <dbReference type="Pfam" id="PF00419"/>
    </source>
</evidence>
<reference evidence="7 8" key="1">
    <citation type="submission" date="2018-03" db="EMBL/GenBank/DDBJ databases">
        <title>Pantoea intestinalis SRCM103226 isolated form the mealworm.</title>
        <authorList>
            <person name="Jeong D.-Y."/>
            <person name="Kim J.W."/>
        </authorList>
    </citation>
    <scope>NUCLEOTIDE SEQUENCE [LARGE SCALE GENOMIC DNA]</scope>
    <source>
        <strain evidence="7 8">SRCM103226</strain>
    </source>
</reference>
<dbReference type="RefSeq" id="WP_160623336.1">
    <property type="nucleotide sequence ID" value="NZ_CP028271.1"/>
</dbReference>
<evidence type="ECO:0000256" key="2">
    <source>
        <dbReference type="ARBA" id="ARBA00006671"/>
    </source>
</evidence>
<dbReference type="Proteomes" id="UP000464053">
    <property type="component" value="Chromosome"/>
</dbReference>
<evidence type="ECO:0000256" key="3">
    <source>
        <dbReference type="ARBA" id="ARBA00022729"/>
    </source>
</evidence>